<comment type="caution">
    <text evidence="1">The sequence shown here is derived from an EMBL/GenBank/DDBJ whole genome shotgun (WGS) entry which is preliminary data.</text>
</comment>
<keyword evidence="2" id="KW-1185">Reference proteome</keyword>
<protein>
    <submittedName>
        <fullName evidence="1">Uncharacterized protein</fullName>
    </submittedName>
</protein>
<organism evidence="1 2">
    <name type="scientific">Eumeta variegata</name>
    <name type="common">Bagworm moth</name>
    <name type="synonym">Eumeta japonica</name>
    <dbReference type="NCBI Taxonomy" id="151549"/>
    <lineage>
        <taxon>Eukaryota</taxon>
        <taxon>Metazoa</taxon>
        <taxon>Ecdysozoa</taxon>
        <taxon>Arthropoda</taxon>
        <taxon>Hexapoda</taxon>
        <taxon>Insecta</taxon>
        <taxon>Pterygota</taxon>
        <taxon>Neoptera</taxon>
        <taxon>Endopterygota</taxon>
        <taxon>Lepidoptera</taxon>
        <taxon>Glossata</taxon>
        <taxon>Ditrysia</taxon>
        <taxon>Tineoidea</taxon>
        <taxon>Psychidae</taxon>
        <taxon>Oiketicinae</taxon>
        <taxon>Eumeta</taxon>
    </lineage>
</organism>
<dbReference type="Proteomes" id="UP000299102">
    <property type="component" value="Unassembled WGS sequence"/>
</dbReference>
<dbReference type="AlphaFoldDB" id="A0A4C1ZWE3"/>
<evidence type="ECO:0000313" key="2">
    <source>
        <dbReference type="Proteomes" id="UP000299102"/>
    </source>
</evidence>
<proteinExistence type="predicted"/>
<gene>
    <name evidence="1" type="ORF">EVAR_65733_1</name>
</gene>
<sequence>MKHIKSNKYQARDLLASERNETYIEKLQSLSEVASSAGSKSKVLTLWGLARRAEDGQPETRSPGFQKYLHKSGTVLSGTRVETLIGFFYRTHSARKSFHYQKAGDPPAWRLIKSEREIILRHLTGGEKKM</sequence>
<evidence type="ECO:0000313" key="1">
    <source>
        <dbReference type="EMBL" id="GBP92320.1"/>
    </source>
</evidence>
<dbReference type="EMBL" id="BGZK01002262">
    <property type="protein sequence ID" value="GBP92320.1"/>
    <property type="molecule type" value="Genomic_DNA"/>
</dbReference>
<accession>A0A4C1ZWE3</accession>
<name>A0A4C1ZWE3_EUMVA</name>
<reference evidence="1 2" key="1">
    <citation type="journal article" date="2019" name="Commun. Biol.">
        <title>The bagworm genome reveals a unique fibroin gene that provides high tensile strength.</title>
        <authorList>
            <person name="Kono N."/>
            <person name="Nakamura H."/>
            <person name="Ohtoshi R."/>
            <person name="Tomita M."/>
            <person name="Numata K."/>
            <person name="Arakawa K."/>
        </authorList>
    </citation>
    <scope>NUCLEOTIDE SEQUENCE [LARGE SCALE GENOMIC DNA]</scope>
</reference>